<dbReference type="EMBL" id="JQSG02000003">
    <property type="protein sequence ID" value="OBS09597.1"/>
    <property type="molecule type" value="Genomic_DNA"/>
</dbReference>
<gene>
    <name evidence="2" type="ORF">Thpro_021925</name>
</gene>
<dbReference type="AlphaFoldDB" id="A0A1A6C4V9"/>
<organism evidence="2 3">
    <name type="scientific">Acidihalobacter prosperus</name>
    <dbReference type="NCBI Taxonomy" id="160660"/>
    <lineage>
        <taxon>Bacteria</taxon>
        <taxon>Pseudomonadati</taxon>
        <taxon>Pseudomonadota</taxon>
        <taxon>Gammaproteobacteria</taxon>
        <taxon>Chromatiales</taxon>
        <taxon>Ectothiorhodospiraceae</taxon>
        <taxon>Acidihalobacter</taxon>
    </lineage>
</organism>
<proteinExistence type="predicted"/>
<feature type="signal peptide" evidence="1">
    <location>
        <begin position="1"/>
        <end position="23"/>
    </location>
</feature>
<evidence type="ECO:0000313" key="2">
    <source>
        <dbReference type="EMBL" id="OBS09597.1"/>
    </source>
</evidence>
<sequence length="205" mass="20954">MRAQMKWMLLMVPLAAWASPTLADPATAAWSNSSLIQSEAMSDFRGVVGVNVAAGVDNAQINATSIALGAERGRGIAKNQIRQELNVEMPALPYEGDSKIEGSAFTHSHGVISVNQASGVGNAQANGVAISVGVGVESLSENELAQTVTVARQGNVATAATQGPRSAIVDERAFGGARGVVQLNQSAGVGNATANGFSLNISNPQ</sequence>
<evidence type="ECO:0000256" key="1">
    <source>
        <dbReference type="SAM" id="SignalP"/>
    </source>
</evidence>
<comment type="caution">
    <text evidence="2">The sequence shown here is derived from an EMBL/GenBank/DDBJ whole genome shotgun (WGS) entry which is preliminary data.</text>
</comment>
<accession>A0A1A6C4V9</accession>
<reference evidence="2 3" key="1">
    <citation type="journal article" date="2014" name="Genome Announc.">
        <title>Draft Genome Sequence of the Iron-Oxidizing, Acidophilic, and Halotolerant 'Thiobacillus prosperus' Type Strain DSM 5130.</title>
        <authorList>
            <person name="Ossandon F.J."/>
            <person name="Cardenas J.P."/>
            <person name="Corbett M."/>
            <person name="Quatrini R."/>
            <person name="Holmes D.S."/>
            <person name="Watkin E."/>
        </authorList>
    </citation>
    <scope>NUCLEOTIDE SEQUENCE [LARGE SCALE GENOMIC DNA]</scope>
    <source>
        <strain evidence="2 3">DSM 5130</strain>
    </source>
</reference>
<evidence type="ECO:0000313" key="3">
    <source>
        <dbReference type="Proteomes" id="UP000029273"/>
    </source>
</evidence>
<dbReference type="Proteomes" id="UP000029273">
    <property type="component" value="Unassembled WGS sequence"/>
</dbReference>
<dbReference type="RefSeq" id="WP_065089555.1">
    <property type="nucleotide sequence ID" value="NZ_JQSG02000003.1"/>
</dbReference>
<evidence type="ECO:0008006" key="4">
    <source>
        <dbReference type="Google" id="ProtNLM"/>
    </source>
</evidence>
<feature type="chain" id="PRO_5008343253" description="Adhesin" evidence="1">
    <location>
        <begin position="24"/>
        <end position="205"/>
    </location>
</feature>
<name>A0A1A6C4V9_9GAMM</name>
<keyword evidence="1" id="KW-0732">Signal</keyword>
<dbReference type="OrthoDB" id="7008646at2"/>
<keyword evidence="3" id="KW-1185">Reference proteome</keyword>
<protein>
    <recommendedName>
        <fullName evidence="4">Adhesin</fullName>
    </recommendedName>
</protein>